<sequence length="173" mass="19939">MCLLPNVGWYEDIPYYDNEKKQIRHRSKYVGRNINGKPVRVRDTLNSNKEMPLPSSKPLKAYNYGELLPLQKITDELRIGEYLGDLFNGKDRNMILSIAFNRIARPTAMYNLKTWYENSVLSLEWPELPLKSQNISNLLAKVGDSDIPSTFMGKMLRNLGTKRTLVPIFGRST</sequence>
<organism evidence="1 2">
    <name type="scientific">Methanosarcina spelaei</name>
    <dbReference type="NCBI Taxonomy" id="1036679"/>
    <lineage>
        <taxon>Archaea</taxon>
        <taxon>Methanobacteriati</taxon>
        <taxon>Methanobacteriota</taxon>
        <taxon>Stenosarchaea group</taxon>
        <taxon>Methanomicrobia</taxon>
        <taxon>Methanosarcinales</taxon>
        <taxon>Methanosarcinaceae</taxon>
        <taxon>Methanosarcina</taxon>
    </lineage>
</organism>
<gene>
    <name evidence="1" type="ORF">ASJ81_17230</name>
</gene>
<reference evidence="1 2" key="1">
    <citation type="journal article" date="2017" name="BMC Genomics">
        <title>Genomic analysis of methanogenic archaea reveals a shift towards energy conservation.</title>
        <authorList>
            <person name="Gilmore S.P."/>
            <person name="Henske J.K."/>
            <person name="Sexton J.A."/>
            <person name="Solomon K.V."/>
            <person name="Seppala S."/>
            <person name="Yoo J.I."/>
            <person name="Huyett L.M."/>
            <person name="Pressman A."/>
            <person name="Cogan J.Z."/>
            <person name="Kivenson V."/>
            <person name="Peng X."/>
            <person name="Tan Y."/>
            <person name="Valentine D.L."/>
            <person name="O'Malley M.A."/>
        </authorList>
    </citation>
    <scope>NUCLEOTIDE SEQUENCE [LARGE SCALE GENOMIC DNA]</scope>
    <source>
        <strain evidence="1 2">MC-15</strain>
    </source>
</reference>
<comment type="caution">
    <text evidence="1">The sequence shown here is derived from an EMBL/GenBank/DDBJ whole genome shotgun (WGS) entry which is preliminary data.</text>
</comment>
<protein>
    <submittedName>
        <fullName evidence="1">Uncharacterized protein</fullName>
    </submittedName>
</protein>
<dbReference type="RefSeq" id="WP_095643595.1">
    <property type="nucleotide sequence ID" value="NZ_LMVP01000071.1"/>
</dbReference>
<evidence type="ECO:0000313" key="1">
    <source>
        <dbReference type="EMBL" id="PAV13618.1"/>
    </source>
</evidence>
<name>A0A2A2HWC9_9EURY</name>
<keyword evidence="2" id="KW-1185">Reference proteome</keyword>
<dbReference type="AlphaFoldDB" id="A0A2A2HWC9"/>
<dbReference type="EMBL" id="LMVP01000071">
    <property type="protein sequence ID" value="PAV13618.1"/>
    <property type="molecule type" value="Genomic_DNA"/>
</dbReference>
<accession>A0A2A2HWC9</accession>
<proteinExistence type="predicted"/>
<dbReference type="Proteomes" id="UP000218164">
    <property type="component" value="Unassembled WGS sequence"/>
</dbReference>
<dbReference type="OrthoDB" id="134456at2157"/>
<evidence type="ECO:0000313" key="2">
    <source>
        <dbReference type="Proteomes" id="UP000218164"/>
    </source>
</evidence>